<evidence type="ECO:0000256" key="5">
    <source>
        <dbReference type="ARBA" id="ARBA00022801"/>
    </source>
</evidence>
<dbReference type="Pfam" id="PF07687">
    <property type="entry name" value="M20_dimer"/>
    <property type="match status" value="1"/>
</dbReference>
<reference evidence="9 10" key="1">
    <citation type="submission" date="2019-09" db="EMBL/GenBank/DDBJ databases">
        <title>Genome sequence of Roseospira marina, one of the more divergent members of the non-sulfur purple photosynthetic bacterial family, the Rhodospirillaceae.</title>
        <authorList>
            <person name="Meyer T."/>
            <person name="Kyndt J."/>
        </authorList>
    </citation>
    <scope>NUCLEOTIDE SEQUENCE [LARGE SCALE GENOMIC DNA]</scope>
    <source>
        <strain evidence="9 10">DSM 15113</strain>
    </source>
</reference>
<evidence type="ECO:0000256" key="4">
    <source>
        <dbReference type="ARBA" id="ARBA00022723"/>
    </source>
</evidence>
<organism evidence="9 10">
    <name type="scientific">Roseospira marina</name>
    <dbReference type="NCBI Taxonomy" id="140057"/>
    <lineage>
        <taxon>Bacteria</taxon>
        <taxon>Pseudomonadati</taxon>
        <taxon>Pseudomonadota</taxon>
        <taxon>Alphaproteobacteria</taxon>
        <taxon>Rhodospirillales</taxon>
        <taxon>Rhodospirillaceae</taxon>
        <taxon>Roseospira</taxon>
    </lineage>
</organism>
<dbReference type="RefSeq" id="WP_150062426.1">
    <property type="nucleotide sequence ID" value="NZ_JACHII010000019.1"/>
</dbReference>
<dbReference type="SUPFAM" id="SSF55031">
    <property type="entry name" value="Bacterial exopeptidase dimerisation domain"/>
    <property type="match status" value="1"/>
</dbReference>
<evidence type="ECO:0000259" key="8">
    <source>
        <dbReference type="Pfam" id="PF07687"/>
    </source>
</evidence>
<keyword evidence="10" id="KW-1185">Reference proteome</keyword>
<dbReference type="InterPro" id="IPR011650">
    <property type="entry name" value="Peptidase_M20_dimer"/>
</dbReference>
<dbReference type="Gene3D" id="3.30.70.360">
    <property type="match status" value="1"/>
</dbReference>
<gene>
    <name evidence="9" type="ORF">F1188_10755</name>
</gene>
<feature type="domain" description="Peptidase M20 dimerisation" evidence="8">
    <location>
        <begin position="211"/>
        <end position="324"/>
    </location>
</feature>
<evidence type="ECO:0000256" key="3">
    <source>
        <dbReference type="ARBA" id="ARBA00006247"/>
    </source>
</evidence>
<keyword evidence="7" id="KW-0170">Cobalt</keyword>
<dbReference type="InterPro" id="IPR036264">
    <property type="entry name" value="Bact_exopeptidase_dim_dom"/>
</dbReference>
<evidence type="ECO:0000313" key="10">
    <source>
        <dbReference type="Proteomes" id="UP000324065"/>
    </source>
</evidence>
<comment type="caution">
    <text evidence="9">The sequence shown here is derived from an EMBL/GenBank/DDBJ whole genome shotgun (WGS) entry which is preliminary data.</text>
</comment>
<dbReference type="PANTHER" id="PTHR43808">
    <property type="entry name" value="ACETYLORNITHINE DEACETYLASE"/>
    <property type="match status" value="1"/>
</dbReference>
<dbReference type="InterPro" id="IPR033687">
    <property type="entry name" value="YodQ-like"/>
</dbReference>
<evidence type="ECO:0000256" key="1">
    <source>
        <dbReference type="ARBA" id="ARBA00001941"/>
    </source>
</evidence>
<name>A0A5M6IAS3_9PROT</name>
<keyword evidence="4" id="KW-0479">Metal-binding</keyword>
<evidence type="ECO:0000256" key="2">
    <source>
        <dbReference type="ARBA" id="ARBA00001947"/>
    </source>
</evidence>
<comment type="similarity">
    <text evidence="3">Belongs to the peptidase M20A family.</text>
</comment>
<evidence type="ECO:0000313" key="9">
    <source>
        <dbReference type="EMBL" id="KAA5605376.1"/>
    </source>
</evidence>
<dbReference type="EMBL" id="VWPJ01000009">
    <property type="protein sequence ID" value="KAA5605376.1"/>
    <property type="molecule type" value="Genomic_DNA"/>
</dbReference>
<dbReference type="Pfam" id="PF01546">
    <property type="entry name" value="Peptidase_M20"/>
    <property type="match status" value="1"/>
</dbReference>
<dbReference type="Gene3D" id="3.40.630.10">
    <property type="entry name" value="Zn peptidases"/>
    <property type="match status" value="1"/>
</dbReference>
<keyword evidence="6" id="KW-0862">Zinc</keyword>
<comment type="cofactor">
    <cofactor evidence="2">
        <name>Zn(2+)</name>
        <dbReference type="ChEBI" id="CHEBI:29105"/>
    </cofactor>
</comment>
<keyword evidence="5" id="KW-0378">Hydrolase</keyword>
<dbReference type="InterPro" id="IPR010182">
    <property type="entry name" value="ArgE/DapE"/>
</dbReference>
<dbReference type="CDD" id="cd03895">
    <property type="entry name" value="M20_ArgE_DapE-like"/>
    <property type="match status" value="1"/>
</dbReference>
<evidence type="ECO:0000256" key="6">
    <source>
        <dbReference type="ARBA" id="ARBA00022833"/>
    </source>
</evidence>
<dbReference type="NCBIfam" id="NF005306">
    <property type="entry name" value="PRK06837.1"/>
    <property type="match status" value="1"/>
</dbReference>
<dbReference type="AlphaFoldDB" id="A0A5M6IAS3"/>
<dbReference type="NCBIfam" id="TIGR01910">
    <property type="entry name" value="DapE-ArgE"/>
    <property type="match status" value="1"/>
</dbReference>
<protein>
    <submittedName>
        <fullName evidence="9">ArgE/DapE family deacylase</fullName>
    </submittedName>
</protein>
<dbReference type="PANTHER" id="PTHR43808:SF25">
    <property type="entry name" value="PEPTIDASE M20 DIMERISATION DOMAIN-CONTAINING PROTEIN"/>
    <property type="match status" value="1"/>
</dbReference>
<dbReference type="Proteomes" id="UP000324065">
    <property type="component" value="Unassembled WGS sequence"/>
</dbReference>
<dbReference type="OrthoDB" id="9809784at2"/>
<comment type="cofactor">
    <cofactor evidence="1">
        <name>Co(2+)</name>
        <dbReference type="ChEBI" id="CHEBI:48828"/>
    </cofactor>
</comment>
<dbReference type="InterPro" id="IPR050072">
    <property type="entry name" value="Peptidase_M20A"/>
</dbReference>
<accession>A0A5M6IAS3</accession>
<dbReference type="GO" id="GO:0016787">
    <property type="term" value="F:hydrolase activity"/>
    <property type="evidence" value="ECO:0007669"/>
    <property type="project" value="UniProtKB-KW"/>
</dbReference>
<dbReference type="SUPFAM" id="SSF53187">
    <property type="entry name" value="Zn-dependent exopeptidases"/>
    <property type="match status" value="1"/>
</dbReference>
<proteinExistence type="inferred from homology"/>
<dbReference type="InterPro" id="IPR002933">
    <property type="entry name" value="Peptidase_M20"/>
</dbReference>
<sequence>MTLDPALDPALEAAVRAAVAARRDAAVDELCALVAEDSQVGREKGAQDRMAATFAAMGLVVDRFPVDLDAIRDRPGFSPPLTDYAGRPNVVGYHRPSAPAVEGRSLILNGHIDVVPPGAERLWSHPPFSPVVREGRVYGRGAGDMKAGIVAYCTAFQALADLGYEPAAPVILQSVIEEECTGNGALACLARGYTADAAIIPEPFGPSLMVGQLGVMWARIRVAGRPAHVLDTSAGLSALEAAYRLFDALRPLEAAWNEPMHRHPLYADHTHPVNFNLGRVDGGDWPSSVAAEATIDVRLGFYPGVPLEEVRRALEDTVAAALVDDPALAGIMADVSYQGFQAEGCVMDADHPMMTLLGDLHARVAGAPAPPLAVTCTTDARFFQLYEDIPATCYGPEATHIHGIDESVSIDSLMQVATVLALFMGAWCGLSPRPG</sequence>
<evidence type="ECO:0000256" key="7">
    <source>
        <dbReference type="ARBA" id="ARBA00023285"/>
    </source>
</evidence>
<dbReference type="GO" id="GO:0046872">
    <property type="term" value="F:metal ion binding"/>
    <property type="evidence" value="ECO:0007669"/>
    <property type="project" value="UniProtKB-KW"/>
</dbReference>